<proteinExistence type="predicted"/>
<dbReference type="Proteomes" id="UP000346198">
    <property type="component" value="Unassembled WGS sequence"/>
</dbReference>
<evidence type="ECO:0000313" key="2">
    <source>
        <dbReference type="Proteomes" id="UP000346198"/>
    </source>
</evidence>
<keyword evidence="2" id="KW-1185">Reference proteome</keyword>
<sequence>MNEGCCYTNLLHAQWVSLNILTAAHRLAKETSILQYADALKENLGDIKKSSEITWNLLDMHILDSIRICTCFENYMKARLIEKRFIIHMIIKNQLPQAFKHLANDQASRPIKINEIKNAENLSRRRGNNYSFNSLKPNTLVLSKLLNEPSYIAEHKLNSSLLTTLNRINKSRNALHYLVGDSASYSESILNEFIALRDFVNRKLISRHEFLRVKLGFPDVHKLQKIEPAPRPYAAKCTIFIPIP</sequence>
<reference evidence="1 2" key="1">
    <citation type="submission" date="2019-04" db="EMBL/GenBank/DDBJ databases">
        <authorList>
            <person name="Van Vliet M D."/>
        </authorList>
    </citation>
    <scope>NUCLEOTIDE SEQUENCE [LARGE SCALE GENOMIC DNA]</scope>
    <source>
        <strain evidence="1 2">F21</strain>
    </source>
</reference>
<dbReference type="EMBL" id="CAAHFH010000004">
    <property type="protein sequence ID" value="VGO23467.1"/>
    <property type="molecule type" value="Genomic_DNA"/>
</dbReference>
<accession>A0A6C2UWH9</accession>
<organism evidence="1 2">
    <name type="scientific">Pontiella sulfatireligans</name>
    <dbReference type="NCBI Taxonomy" id="2750658"/>
    <lineage>
        <taxon>Bacteria</taxon>
        <taxon>Pseudomonadati</taxon>
        <taxon>Kiritimatiellota</taxon>
        <taxon>Kiritimatiellia</taxon>
        <taxon>Kiritimatiellales</taxon>
        <taxon>Pontiellaceae</taxon>
        <taxon>Pontiella</taxon>
    </lineage>
</organism>
<dbReference type="AlphaFoldDB" id="A0A6C2UWH9"/>
<gene>
    <name evidence="1" type="ORF">SCARR_05574</name>
</gene>
<name>A0A6C2UWH9_9BACT</name>
<protein>
    <submittedName>
        <fullName evidence="1">Uncharacterized protein</fullName>
    </submittedName>
</protein>
<evidence type="ECO:0000313" key="1">
    <source>
        <dbReference type="EMBL" id="VGO23467.1"/>
    </source>
</evidence>